<accession>A0A0X3TTR8</accession>
<organism evidence="1 2">
    <name type="scientific">Ruegeria profundi</name>
    <dbReference type="NCBI Taxonomy" id="1685378"/>
    <lineage>
        <taxon>Bacteria</taxon>
        <taxon>Pseudomonadati</taxon>
        <taxon>Pseudomonadota</taxon>
        <taxon>Alphaproteobacteria</taxon>
        <taxon>Rhodobacterales</taxon>
        <taxon>Roseobacteraceae</taxon>
        <taxon>Ruegeria</taxon>
    </lineage>
</organism>
<comment type="caution">
    <text evidence="1">The sequence shown here is derived from an EMBL/GenBank/DDBJ whole genome shotgun (WGS) entry which is preliminary data.</text>
</comment>
<dbReference type="AlphaFoldDB" id="A0A0X3TTR8"/>
<gene>
    <name evidence="1" type="ORF">AVO44_12095</name>
</gene>
<evidence type="ECO:0000313" key="1">
    <source>
        <dbReference type="EMBL" id="KUJ79109.1"/>
    </source>
</evidence>
<proteinExistence type="predicted"/>
<dbReference type="EMBL" id="LQBP01000005">
    <property type="protein sequence ID" value="KUJ79109.1"/>
    <property type="molecule type" value="Genomic_DNA"/>
</dbReference>
<dbReference type="Proteomes" id="UP000053690">
    <property type="component" value="Unassembled WGS sequence"/>
</dbReference>
<keyword evidence="2" id="KW-1185">Reference proteome</keyword>
<dbReference type="RefSeq" id="WP_068337283.1">
    <property type="nucleotide sequence ID" value="NZ_LQBP01000005.1"/>
</dbReference>
<sequence length="96" mass="10201">MQLKRLAISAALIGAGFLAGIFASTRTTELVLNYRDGVLVGGTVTNEFVGSFVPADEIATAACRTQTDLLNFDITHAILTTSKYQFDCVEPGKDAS</sequence>
<protein>
    <submittedName>
        <fullName evidence="1">Uncharacterized protein</fullName>
    </submittedName>
</protein>
<name>A0A0X3TTR8_9RHOB</name>
<dbReference type="STRING" id="1685378.AVO44_12095"/>
<evidence type="ECO:0000313" key="2">
    <source>
        <dbReference type="Proteomes" id="UP000053690"/>
    </source>
</evidence>
<reference evidence="2" key="1">
    <citation type="submission" date="2015-12" db="EMBL/GenBank/DDBJ databases">
        <authorList>
            <person name="Zhang G."/>
            <person name="Stingl U."/>
        </authorList>
    </citation>
    <scope>NUCLEOTIDE SEQUENCE [LARGE SCALE GENOMIC DNA]</scope>
    <source>
        <strain evidence="2">ZGT108</strain>
    </source>
</reference>